<dbReference type="CDD" id="cd02440">
    <property type="entry name" value="AdoMet_MTases"/>
    <property type="match status" value="1"/>
</dbReference>
<dbReference type="SUPFAM" id="SSF53335">
    <property type="entry name" value="S-adenosyl-L-methionine-dependent methyltransferases"/>
    <property type="match status" value="1"/>
</dbReference>
<organism evidence="4 5">
    <name type="scientific">Arsenicibacter rosenii</name>
    <dbReference type="NCBI Taxonomy" id="1750698"/>
    <lineage>
        <taxon>Bacteria</taxon>
        <taxon>Pseudomonadati</taxon>
        <taxon>Bacteroidota</taxon>
        <taxon>Cytophagia</taxon>
        <taxon>Cytophagales</taxon>
        <taxon>Spirosomataceae</taxon>
        <taxon>Arsenicibacter</taxon>
    </lineage>
</organism>
<reference evidence="4 5" key="1">
    <citation type="submission" date="2016-10" db="EMBL/GenBank/DDBJ databases">
        <title>Arsenicibacter rosenii gen. nov., sp. nov., an efficient arsenic-methylating bacterium isolated from an arsenic-contaminated paddy soil.</title>
        <authorList>
            <person name="Huang K."/>
        </authorList>
    </citation>
    <scope>NUCLEOTIDE SEQUENCE [LARGE SCALE GENOMIC DNA]</scope>
    <source>
        <strain evidence="4 5">SM-1</strain>
    </source>
</reference>
<evidence type="ECO:0000259" key="3">
    <source>
        <dbReference type="Pfam" id="PF13649"/>
    </source>
</evidence>
<keyword evidence="5" id="KW-1185">Reference proteome</keyword>
<feature type="domain" description="Methyltransferase" evidence="3">
    <location>
        <begin position="45"/>
        <end position="135"/>
    </location>
</feature>
<evidence type="ECO:0000313" key="4">
    <source>
        <dbReference type="EMBL" id="OIN55896.1"/>
    </source>
</evidence>
<dbReference type="PANTHER" id="PTHR43861:SF1">
    <property type="entry name" value="TRANS-ACONITATE 2-METHYLTRANSFERASE"/>
    <property type="match status" value="1"/>
</dbReference>
<keyword evidence="2" id="KW-0808">Transferase</keyword>
<dbReference type="OrthoDB" id="9760689at2"/>
<evidence type="ECO:0000313" key="5">
    <source>
        <dbReference type="Proteomes" id="UP000181790"/>
    </source>
</evidence>
<dbReference type="PANTHER" id="PTHR43861">
    <property type="entry name" value="TRANS-ACONITATE 2-METHYLTRANSFERASE-RELATED"/>
    <property type="match status" value="1"/>
</dbReference>
<comment type="caution">
    <text evidence="4">The sequence shown here is derived from an EMBL/GenBank/DDBJ whole genome shotgun (WGS) entry which is preliminary data.</text>
</comment>
<dbReference type="Gene3D" id="2.20.130.10">
    <property type="entry name" value="CAC2371-like domains"/>
    <property type="match status" value="1"/>
</dbReference>
<dbReference type="GO" id="GO:0008168">
    <property type="term" value="F:methyltransferase activity"/>
    <property type="evidence" value="ECO:0007669"/>
    <property type="project" value="UniProtKB-KW"/>
</dbReference>
<dbReference type="EMBL" id="MORL01000032">
    <property type="protein sequence ID" value="OIN55896.1"/>
    <property type="molecule type" value="Genomic_DNA"/>
</dbReference>
<dbReference type="Pfam" id="PF13649">
    <property type="entry name" value="Methyltransf_25"/>
    <property type="match status" value="1"/>
</dbReference>
<proteinExistence type="predicted"/>
<sequence length="249" mass="27994">MENHRTTLYTTLAAVYDAMYRTFIDYDEEFIFYNGLLQQHHCRSVLEIGCGSGHLASRLSPHVAYTGMDISADMLALARQHAPDVRFMEADMTDFTVAEPFDAVLITARSISYVLTNAQVLSAFRHIAGALNPEGILIFDFIEATSFFDRLQPDQVLVHDASFGTADYRRESRYVPNLATGLTWNWHSAYFARQRGDGSFAEIGRDLATLRAFLPFEVKLLLKEAGFSVVETIVKSSYAFDTHVIIANV</sequence>
<evidence type="ECO:0000256" key="1">
    <source>
        <dbReference type="ARBA" id="ARBA00022603"/>
    </source>
</evidence>
<dbReference type="Gene3D" id="3.40.50.150">
    <property type="entry name" value="Vaccinia Virus protein VP39"/>
    <property type="match status" value="1"/>
</dbReference>
<dbReference type="InterPro" id="IPR041698">
    <property type="entry name" value="Methyltransf_25"/>
</dbReference>
<dbReference type="InterPro" id="IPR029063">
    <property type="entry name" value="SAM-dependent_MTases_sf"/>
</dbReference>
<accession>A0A1S2VCE1</accession>
<protein>
    <recommendedName>
        <fullName evidence="3">Methyltransferase domain-containing protein</fullName>
    </recommendedName>
</protein>
<dbReference type="GO" id="GO:0032259">
    <property type="term" value="P:methylation"/>
    <property type="evidence" value="ECO:0007669"/>
    <property type="project" value="UniProtKB-KW"/>
</dbReference>
<keyword evidence="1" id="KW-0489">Methyltransferase</keyword>
<dbReference type="Proteomes" id="UP000181790">
    <property type="component" value="Unassembled WGS sequence"/>
</dbReference>
<dbReference type="RefSeq" id="WP_071506450.1">
    <property type="nucleotide sequence ID" value="NZ_MORL01000032.1"/>
</dbReference>
<name>A0A1S2VCE1_9BACT</name>
<gene>
    <name evidence="4" type="ORF">BLX24_27485</name>
</gene>
<evidence type="ECO:0000256" key="2">
    <source>
        <dbReference type="ARBA" id="ARBA00022679"/>
    </source>
</evidence>
<dbReference type="AlphaFoldDB" id="A0A1S2VCE1"/>